<keyword evidence="2" id="KW-1185">Reference proteome</keyword>
<proteinExistence type="predicted"/>
<sequence length="105" mass="11941">MIKIEASRRSGSSMTERYGWFTYGRNPTGEVGGWTITRTPDDPPIVVWHVADTTWIVDDDVNDQHARLNGFTEAEITAALTFARALNWVPSQAEYVVRDLNSERR</sequence>
<dbReference type="EMBL" id="JAATVY010000030">
    <property type="protein sequence ID" value="NJC73457.1"/>
    <property type="molecule type" value="Genomic_DNA"/>
</dbReference>
<gene>
    <name evidence="1" type="ORF">HC031_27580</name>
</gene>
<accession>A0ABX0Y4X0</accession>
<comment type="caution">
    <text evidence="1">The sequence shown here is derived from an EMBL/GenBank/DDBJ whole genome shotgun (WGS) entry which is preliminary data.</text>
</comment>
<evidence type="ECO:0000313" key="1">
    <source>
        <dbReference type="EMBL" id="NJC73457.1"/>
    </source>
</evidence>
<name>A0ABX0Y4X0_9ACTN</name>
<dbReference type="Proteomes" id="UP000722989">
    <property type="component" value="Unassembled WGS sequence"/>
</dbReference>
<protein>
    <submittedName>
        <fullName evidence="1">Uncharacterized protein</fullName>
    </submittedName>
</protein>
<dbReference type="RefSeq" id="WP_167928361.1">
    <property type="nucleotide sequence ID" value="NZ_JAATVY010000030.1"/>
</dbReference>
<evidence type="ECO:0000313" key="2">
    <source>
        <dbReference type="Proteomes" id="UP000722989"/>
    </source>
</evidence>
<organism evidence="1 2">
    <name type="scientific">Planosporangium thailandense</name>
    <dbReference type="NCBI Taxonomy" id="765197"/>
    <lineage>
        <taxon>Bacteria</taxon>
        <taxon>Bacillati</taxon>
        <taxon>Actinomycetota</taxon>
        <taxon>Actinomycetes</taxon>
        <taxon>Micromonosporales</taxon>
        <taxon>Micromonosporaceae</taxon>
        <taxon>Planosporangium</taxon>
    </lineage>
</organism>
<reference evidence="1 2" key="1">
    <citation type="submission" date="2020-03" db="EMBL/GenBank/DDBJ databases">
        <title>WGS of the type strain of Planosporangium spp.</title>
        <authorList>
            <person name="Thawai C."/>
        </authorList>
    </citation>
    <scope>NUCLEOTIDE SEQUENCE [LARGE SCALE GENOMIC DNA]</scope>
    <source>
        <strain evidence="1 2">TBRC 5610</strain>
    </source>
</reference>